<dbReference type="InterPro" id="IPR012977">
    <property type="entry name" value="SDA1_N"/>
</dbReference>
<dbReference type="EMBL" id="KZ991990">
    <property type="protein sequence ID" value="RKP22528.1"/>
    <property type="molecule type" value="Genomic_DNA"/>
</dbReference>
<feature type="domain" description="SDA1 N-terminal" evidence="2">
    <location>
        <begin position="1"/>
        <end position="129"/>
    </location>
</feature>
<dbReference type="GO" id="GO:0005730">
    <property type="term" value="C:nucleolus"/>
    <property type="evidence" value="ECO:0007669"/>
    <property type="project" value="UniProtKB-SubCell"/>
</dbReference>
<name>A0A4P9YS93_9FUNG</name>
<protein>
    <recommendedName>
        <fullName evidence="1">Protein SDA1</fullName>
    </recommendedName>
</protein>
<dbReference type="GO" id="GO:0000055">
    <property type="term" value="P:ribosomal large subunit export from nucleus"/>
    <property type="evidence" value="ECO:0007669"/>
    <property type="project" value="UniProtKB-UniRule"/>
</dbReference>
<dbReference type="GO" id="GO:0042273">
    <property type="term" value="P:ribosomal large subunit biogenesis"/>
    <property type="evidence" value="ECO:0007669"/>
    <property type="project" value="UniProtKB-UniRule"/>
</dbReference>
<dbReference type="GO" id="GO:0015031">
    <property type="term" value="P:protein transport"/>
    <property type="evidence" value="ECO:0007669"/>
    <property type="project" value="UniProtKB-KW"/>
</dbReference>
<keyword evidence="1" id="KW-0653">Protein transport</keyword>
<evidence type="ECO:0000313" key="4">
    <source>
        <dbReference type="Proteomes" id="UP000278143"/>
    </source>
</evidence>
<dbReference type="AlphaFoldDB" id="A0A4P9YS93"/>
<dbReference type="OrthoDB" id="2196187at2759"/>
<sequence>FAERLYKRLSGSPMPYDARLLFIKLLARVLGIHKLILLQFFTYIVNYLKPHQQDVTVILAATAQAAHQLVPPDTIEPVLMAIANNFVVERVSAEVVCAGINSIREICARCPLAMNETLLQDLTEYKSHRDKGKYLITLFRTVNPELLKKRDR</sequence>
<comment type="subcellular location">
    <subcellularLocation>
        <location evidence="1">Nucleus</location>
        <location evidence="1">Nucleolus</location>
    </subcellularLocation>
</comment>
<organism evidence="3 4">
    <name type="scientific">Syncephalis pseudoplumigaleata</name>
    <dbReference type="NCBI Taxonomy" id="1712513"/>
    <lineage>
        <taxon>Eukaryota</taxon>
        <taxon>Fungi</taxon>
        <taxon>Fungi incertae sedis</taxon>
        <taxon>Zoopagomycota</taxon>
        <taxon>Zoopagomycotina</taxon>
        <taxon>Zoopagomycetes</taxon>
        <taxon>Zoopagales</taxon>
        <taxon>Piptocephalidaceae</taxon>
        <taxon>Syncephalis</taxon>
    </lineage>
</organism>
<evidence type="ECO:0000256" key="1">
    <source>
        <dbReference type="RuleBase" id="RU365057"/>
    </source>
</evidence>
<accession>A0A4P9YS93</accession>
<dbReference type="PANTHER" id="PTHR12730:SF0">
    <property type="entry name" value="PROTEIN SDA1 HOMOLOG"/>
    <property type="match status" value="1"/>
</dbReference>
<keyword evidence="1" id="KW-0690">Ribosome biogenesis</keyword>
<feature type="non-terminal residue" evidence="3">
    <location>
        <position position="1"/>
    </location>
</feature>
<keyword evidence="1" id="KW-0539">Nucleus</keyword>
<reference evidence="4" key="1">
    <citation type="journal article" date="2018" name="Nat. Microbiol.">
        <title>Leveraging single-cell genomics to expand the fungal tree of life.</title>
        <authorList>
            <person name="Ahrendt S.R."/>
            <person name="Quandt C.A."/>
            <person name="Ciobanu D."/>
            <person name="Clum A."/>
            <person name="Salamov A."/>
            <person name="Andreopoulos B."/>
            <person name="Cheng J.F."/>
            <person name="Woyke T."/>
            <person name="Pelin A."/>
            <person name="Henrissat B."/>
            <person name="Reynolds N.K."/>
            <person name="Benny G.L."/>
            <person name="Smith M.E."/>
            <person name="James T.Y."/>
            <person name="Grigoriev I.V."/>
        </authorList>
    </citation>
    <scope>NUCLEOTIDE SEQUENCE [LARGE SCALE GENOMIC DNA]</scope>
    <source>
        <strain evidence="4">Benny S71-1</strain>
    </source>
</reference>
<dbReference type="Proteomes" id="UP000278143">
    <property type="component" value="Unassembled WGS sequence"/>
</dbReference>
<feature type="non-terminal residue" evidence="3">
    <location>
        <position position="152"/>
    </location>
</feature>
<gene>
    <name evidence="3" type="ORF">SYNPS1DRAFT_7144</name>
</gene>
<evidence type="ECO:0000259" key="2">
    <source>
        <dbReference type="Pfam" id="PF08158"/>
    </source>
</evidence>
<keyword evidence="1" id="KW-0813">Transport</keyword>
<dbReference type="InterPro" id="IPR027312">
    <property type="entry name" value="Sda1"/>
</dbReference>
<comment type="similarity">
    <text evidence="1">Belongs to the SDA1 family.</text>
</comment>
<keyword evidence="4" id="KW-1185">Reference proteome</keyword>
<dbReference type="PANTHER" id="PTHR12730">
    <property type="entry name" value="HSDA/SDA1-RELATED"/>
    <property type="match status" value="1"/>
</dbReference>
<evidence type="ECO:0000313" key="3">
    <source>
        <dbReference type="EMBL" id="RKP22528.1"/>
    </source>
</evidence>
<proteinExistence type="inferred from homology"/>
<dbReference type="Pfam" id="PF08158">
    <property type="entry name" value="SDA1_HEAT"/>
    <property type="match status" value="1"/>
</dbReference>
<comment type="function">
    <text evidence="1">Required for 60S pre-ribosomal subunits export to the cytoplasm.</text>
</comment>